<comment type="function">
    <text evidence="1 6">Catalyzes the reversible cyclization of carbamoyl aspartate to dihydroorotate.</text>
</comment>
<evidence type="ECO:0000256" key="1">
    <source>
        <dbReference type="ARBA" id="ARBA00002368"/>
    </source>
</evidence>
<dbReference type="Gene3D" id="3.20.20.140">
    <property type="entry name" value="Metal-dependent hydrolases"/>
    <property type="match status" value="1"/>
</dbReference>
<dbReference type="PROSITE" id="PS00482">
    <property type="entry name" value="DIHYDROOROTASE_1"/>
    <property type="match status" value="1"/>
</dbReference>
<dbReference type="AlphaFoldDB" id="A0AAE3P0L6"/>
<dbReference type="InterPro" id="IPR011059">
    <property type="entry name" value="Metal-dep_hydrolase_composite"/>
</dbReference>
<dbReference type="InterPro" id="IPR050138">
    <property type="entry name" value="DHOase/Allantoinase_Hydrolase"/>
</dbReference>
<dbReference type="SUPFAM" id="SSF51556">
    <property type="entry name" value="Metallo-dependent hydrolases"/>
    <property type="match status" value="1"/>
</dbReference>
<evidence type="ECO:0000256" key="4">
    <source>
        <dbReference type="ARBA" id="ARBA00022801"/>
    </source>
</evidence>
<dbReference type="GO" id="GO:0004151">
    <property type="term" value="F:dihydroorotase activity"/>
    <property type="evidence" value="ECO:0007669"/>
    <property type="project" value="UniProtKB-UniRule"/>
</dbReference>
<dbReference type="Proteomes" id="UP001221302">
    <property type="component" value="Unassembled WGS sequence"/>
</dbReference>
<feature type="binding site" evidence="6">
    <location>
        <position position="278"/>
    </location>
    <ligand>
        <name>substrate</name>
    </ligand>
</feature>
<feature type="binding site" evidence="6">
    <location>
        <position position="232"/>
    </location>
    <ligand>
        <name>Zn(2+)</name>
        <dbReference type="ChEBI" id="CHEBI:29105"/>
        <label>2</label>
    </ligand>
</feature>
<dbReference type="InterPro" id="IPR002195">
    <property type="entry name" value="Dihydroorotase_CS"/>
</dbReference>
<dbReference type="PANTHER" id="PTHR43668">
    <property type="entry name" value="ALLANTOINASE"/>
    <property type="match status" value="1"/>
</dbReference>
<feature type="active site" evidence="6">
    <location>
        <position position="305"/>
    </location>
</feature>
<feature type="binding site" evidence="6">
    <location>
        <position position="96"/>
    </location>
    <ligand>
        <name>substrate</name>
    </ligand>
</feature>
<feature type="binding site" evidence="6">
    <location>
        <position position="305"/>
    </location>
    <ligand>
        <name>Zn(2+)</name>
        <dbReference type="ChEBI" id="CHEBI:29105"/>
        <label>1</label>
    </ligand>
</feature>
<gene>
    <name evidence="6" type="primary">pyrC</name>
    <name evidence="8" type="ORF">P0M35_01705</name>
</gene>
<dbReference type="InterPro" id="IPR032466">
    <property type="entry name" value="Metal_Hydrolase"/>
</dbReference>
<feature type="binding site" evidence="6">
    <location>
        <position position="153"/>
    </location>
    <ligand>
        <name>Zn(2+)</name>
        <dbReference type="ChEBI" id="CHEBI:29105"/>
        <label>2</label>
    </ligand>
</feature>
<evidence type="ECO:0000313" key="9">
    <source>
        <dbReference type="Proteomes" id="UP001221302"/>
    </source>
</evidence>
<keyword evidence="3 6" id="KW-0479">Metal-binding</keyword>
<feature type="binding site" evidence="6">
    <location>
        <position position="309"/>
    </location>
    <ligand>
        <name>substrate</name>
    </ligand>
</feature>
<comment type="cofactor">
    <cofactor evidence="6">
        <name>Zn(2+)</name>
        <dbReference type="ChEBI" id="CHEBI:29105"/>
    </cofactor>
    <text evidence="6">Binds 2 Zn(2+) ions per subunit.</text>
</comment>
<dbReference type="PANTHER" id="PTHR43668:SF2">
    <property type="entry name" value="ALLANTOINASE"/>
    <property type="match status" value="1"/>
</dbReference>
<dbReference type="SUPFAM" id="SSF51338">
    <property type="entry name" value="Composite domain of metallo-dependent hydrolases"/>
    <property type="match status" value="1"/>
</dbReference>
<feature type="binding site" evidence="6">
    <location>
        <position position="64"/>
    </location>
    <ligand>
        <name>Zn(2+)</name>
        <dbReference type="ChEBI" id="CHEBI:29105"/>
        <label>1</label>
    </ligand>
</feature>
<comment type="similarity">
    <text evidence="2 6">Belongs to the metallo-dependent hydrolases superfamily. DHOase family. Class I DHOase subfamily.</text>
</comment>
<keyword evidence="5 6" id="KW-0665">Pyrimidine biosynthesis</keyword>
<dbReference type="EMBL" id="JARGDL010000002">
    <property type="protein sequence ID" value="MDF1610853.1"/>
    <property type="molecule type" value="Genomic_DNA"/>
</dbReference>
<comment type="pathway">
    <text evidence="6">Pyrimidine metabolism; UMP biosynthesis via de novo pathway; (S)-dihydroorotate from bicarbonate: step 3/3.</text>
</comment>
<dbReference type="GO" id="GO:0004038">
    <property type="term" value="F:allantoinase activity"/>
    <property type="evidence" value="ECO:0007669"/>
    <property type="project" value="TreeGrafter"/>
</dbReference>
<dbReference type="NCBIfam" id="TIGR00857">
    <property type="entry name" value="pyrC_multi"/>
    <property type="match status" value="1"/>
</dbReference>
<dbReference type="Gene3D" id="2.30.40.10">
    <property type="entry name" value="Urease, subunit C, domain 1"/>
    <property type="match status" value="1"/>
</dbReference>
<feature type="binding site" evidence="6">
    <location>
        <begin position="64"/>
        <end position="66"/>
    </location>
    <ligand>
        <name>substrate</name>
    </ligand>
</feature>
<keyword evidence="4 6" id="KW-0378">Hydrolase</keyword>
<dbReference type="Pfam" id="PF12890">
    <property type="entry name" value="DHOase"/>
    <property type="match status" value="1"/>
</dbReference>
<name>A0AAE3P0L6_9BACT</name>
<dbReference type="GO" id="GO:0006145">
    <property type="term" value="P:purine nucleobase catabolic process"/>
    <property type="evidence" value="ECO:0007669"/>
    <property type="project" value="TreeGrafter"/>
</dbReference>
<reference evidence="8" key="1">
    <citation type="submission" date="2023-03" db="EMBL/GenBank/DDBJ databases">
        <title>Stygiobacter electus gen. nov., sp. nov., facultatively anaerobic thermotolerant bacterium of the class Ignavibacteria from a well of Yessentuki mineral water deposit.</title>
        <authorList>
            <person name="Podosokorskaya O.A."/>
            <person name="Elcheninov A.G."/>
            <person name="Petrova N.F."/>
            <person name="Zavarzina D.G."/>
            <person name="Kublanov I.V."/>
            <person name="Merkel A.Y."/>
        </authorList>
    </citation>
    <scope>NUCLEOTIDE SEQUENCE</scope>
    <source>
        <strain evidence="8">09-Me</strain>
    </source>
</reference>
<feature type="binding site" evidence="6">
    <location>
        <position position="62"/>
    </location>
    <ligand>
        <name>Zn(2+)</name>
        <dbReference type="ChEBI" id="CHEBI:29105"/>
        <label>1</label>
    </ligand>
</feature>
<dbReference type="InterPro" id="IPR024403">
    <property type="entry name" value="DHOase_cat"/>
</dbReference>
<dbReference type="GO" id="GO:0044205">
    <property type="term" value="P:'de novo' UMP biosynthetic process"/>
    <property type="evidence" value="ECO:0007669"/>
    <property type="project" value="UniProtKB-UniRule"/>
</dbReference>
<accession>A0AAE3P0L6</accession>
<dbReference type="CDD" id="cd01317">
    <property type="entry name" value="DHOase_IIa"/>
    <property type="match status" value="1"/>
</dbReference>
<feature type="binding site" evidence="6">
    <location>
        <position position="180"/>
    </location>
    <ligand>
        <name>Zn(2+)</name>
        <dbReference type="ChEBI" id="CHEBI:29105"/>
        <label>2</label>
    </ligand>
</feature>
<feature type="domain" description="Dihydroorotase catalytic" evidence="7">
    <location>
        <begin position="51"/>
        <end position="238"/>
    </location>
</feature>
<dbReference type="GO" id="GO:0005737">
    <property type="term" value="C:cytoplasm"/>
    <property type="evidence" value="ECO:0007669"/>
    <property type="project" value="TreeGrafter"/>
</dbReference>
<dbReference type="RefSeq" id="WP_321534620.1">
    <property type="nucleotide sequence ID" value="NZ_JARGDL010000002.1"/>
</dbReference>
<dbReference type="EC" id="3.5.2.3" evidence="6"/>
<proteinExistence type="inferred from homology"/>
<comment type="caution">
    <text evidence="8">The sequence shown here is derived from an EMBL/GenBank/DDBJ whole genome shotgun (WGS) entry which is preliminary data.</text>
</comment>
<evidence type="ECO:0000313" key="8">
    <source>
        <dbReference type="EMBL" id="MDF1610853.1"/>
    </source>
</evidence>
<sequence>MKIILKQIKIIDPSSSLNEVNDILIEDGVIKKIGSINEDEFKSSKIFEMDGKIVTPGFFDMHVHLREPGREDEETIETGSNAAAVGGFTGIACMPNTNPAIDSAEVVRFIKEKSSNHLVDVFPIGAATLNRKGESISPILELYEAGVVGFSDDGNVIKSAGILRNVLEYSKITKAPVIEHCEDESLADGAMNESFTSTLLGLPGIPTVAEDLIVARDIMMAEYVDGKVHIAHISSKKSVELVRQAKKNGIKVTAEVTPHHFTLTDENLKTFDTNYKMNPPLRSREDVEAIIEGLKDGTIDCIASDHAPHSIEEKEMEFIFAPNGIIGLETQIGLAISELVKKKHLTIEQLIEKFAINPRKILNLEIPKIKVGEKANLTILDPEIIWTVDVSKFKSKSKNSPFDKKLLTGKAIAVINKNKMFYEDKFFTI</sequence>
<keyword evidence="9" id="KW-1185">Reference proteome</keyword>
<comment type="caution">
    <text evidence="6">Lacks conserved residue(s) required for the propagation of feature annotation.</text>
</comment>
<evidence type="ECO:0000256" key="2">
    <source>
        <dbReference type="ARBA" id="ARBA00010286"/>
    </source>
</evidence>
<evidence type="ECO:0000259" key="7">
    <source>
        <dbReference type="Pfam" id="PF12890"/>
    </source>
</evidence>
<dbReference type="HAMAP" id="MF_00220_B">
    <property type="entry name" value="PyrC_classI_B"/>
    <property type="match status" value="1"/>
</dbReference>
<feature type="binding site" evidence="6">
    <location>
        <position position="153"/>
    </location>
    <ligand>
        <name>Zn(2+)</name>
        <dbReference type="ChEBI" id="CHEBI:29105"/>
        <label>1</label>
    </ligand>
</feature>
<comment type="catalytic activity">
    <reaction evidence="6">
        <text>(S)-dihydroorotate + H2O = N-carbamoyl-L-aspartate + H(+)</text>
        <dbReference type="Rhea" id="RHEA:24296"/>
        <dbReference type="ChEBI" id="CHEBI:15377"/>
        <dbReference type="ChEBI" id="CHEBI:15378"/>
        <dbReference type="ChEBI" id="CHEBI:30864"/>
        <dbReference type="ChEBI" id="CHEBI:32814"/>
        <dbReference type="EC" id="3.5.2.3"/>
    </reaction>
</comment>
<dbReference type="InterPro" id="IPR004722">
    <property type="entry name" value="DHOase"/>
</dbReference>
<evidence type="ECO:0000256" key="5">
    <source>
        <dbReference type="ARBA" id="ARBA00022975"/>
    </source>
</evidence>
<protein>
    <recommendedName>
        <fullName evidence="6">Dihydroorotase</fullName>
        <shortName evidence="6">DHOase</shortName>
        <ecNumber evidence="6">3.5.2.3</ecNumber>
    </recommendedName>
</protein>
<dbReference type="PROSITE" id="PS00483">
    <property type="entry name" value="DIHYDROOROTASE_2"/>
    <property type="match status" value="1"/>
</dbReference>
<evidence type="ECO:0000256" key="3">
    <source>
        <dbReference type="ARBA" id="ARBA00022723"/>
    </source>
</evidence>
<evidence type="ECO:0000256" key="6">
    <source>
        <dbReference type="HAMAP-Rule" id="MF_00220"/>
    </source>
</evidence>
<keyword evidence="6" id="KW-0862">Zinc</keyword>
<dbReference type="GO" id="GO:0008270">
    <property type="term" value="F:zinc ion binding"/>
    <property type="evidence" value="ECO:0007669"/>
    <property type="project" value="UniProtKB-UniRule"/>
</dbReference>
<organism evidence="8 9">
    <name type="scientific">Stygiobacter electus</name>
    <dbReference type="NCBI Taxonomy" id="3032292"/>
    <lineage>
        <taxon>Bacteria</taxon>
        <taxon>Pseudomonadati</taxon>
        <taxon>Ignavibacteriota</taxon>
        <taxon>Ignavibacteria</taxon>
        <taxon>Ignavibacteriales</taxon>
        <taxon>Melioribacteraceae</taxon>
        <taxon>Stygiobacter</taxon>
    </lineage>
</organism>